<gene>
    <name evidence="1" type="ORF">PENTCL1PPCAC_18803</name>
</gene>
<evidence type="ECO:0000313" key="1">
    <source>
        <dbReference type="EMBL" id="GMS96628.1"/>
    </source>
</evidence>
<evidence type="ECO:0000313" key="2">
    <source>
        <dbReference type="Proteomes" id="UP001432027"/>
    </source>
</evidence>
<reference evidence="1" key="1">
    <citation type="submission" date="2023-10" db="EMBL/GenBank/DDBJ databases">
        <title>Genome assembly of Pristionchus species.</title>
        <authorList>
            <person name="Yoshida K."/>
            <person name="Sommer R.J."/>
        </authorList>
    </citation>
    <scope>NUCLEOTIDE SEQUENCE</scope>
    <source>
        <strain evidence="1">RS0144</strain>
    </source>
</reference>
<protein>
    <submittedName>
        <fullName evidence="1">Uncharacterized protein</fullName>
    </submittedName>
</protein>
<organism evidence="1 2">
    <name type="scientific">Pristionchus entomophagus</name>
    <dbReference type="NCBI Taxonomy" id="358040"/>
    <lineage>
        <taxon>Eukaryota</taxon>
        <taxon>Metazoa</taxon>
        <taxon>Ecdysozoa</taxon>
        <taxon>Nematoda</taxon>
        <taxon>Chromadorea</taxon>
        <taxon>Rhabditida</taxon>
        <taxon>Rhabditina</taxon>
        <taxon>Diplogasteromorpha</taxon>
        <taxon>Diplogasteroidea</taxon>
        <taxon>Neodiplogasteridae</taxon>
        <taxon>Pristionchus</taxon>
    </lineage>
</organism>
<sequence length="105" mass="12095">RSVDGPVENKEDPSKLLDLWNRSRNSIVQERDFPPGLFAAANRDDDSGFAYYRRFAADKDEDGECDLKFEKKMKTSLPTASRFAADNIDPHPLVHNRADLLWTRR</sequence>
<proteinExistence type="predicted"/>
<name>A0AAV5TQ98_9BILA</name>
<keyword evidence="2" id="KW-1185">Reference proteome</keyword>
<feature type="non-terminal residue" evidence="1">
    <location>
        <position position="1"/>
    </location>
</feature>
<dbReference type="Proteomes" id="UP001432027">
    <property type="component" value="Unassembled WGS sequence"/>
</dbReference>
<dbReference type="AlphaFoldDB" id="A0AAV5TQ98"/>
<accession>A0AAV5TQ98</accession>
<comment type="caution">
    <text evidence="1">The sequence shown here is derived from an EMBL/GenBank/DDBJ whole genome shotgun (WGS) entry which is preliminary data.</text>
</comment>
<dbReference type="EMBL" id="BTSX01000004">
    <property type="protein sequence ID" value="GMS96628.1"/>
    <property type="molecule type" value="Genomic_DNA"/>
</dbReference>